<organism evidence="2 3">
    <name type="scientific">Pseudotabrizicola alkalilacus</name>
    <dbReference type="NCBI Taxonomy" id="2305252"/>
    <lineage>
        <taxon>Bacteria</taxon>
        <taxon>Pseudomonadati</taxon>
        <taxon>Pseudomonadota</taxon>
        <taxon>Alphaproteobacteria</taxon>
        <taxon>Rhodobacterales</taxon>
        <taxon>Paracoccaceae</taxon>
        <taxon>Pseudotabrizicola</taxon>
    </lineage>
</organism>
<dbReference type="SUPFAM" id="SSF55729">
    <property type="entry name" value="Acyl-CoA N-acyltransferases (Nat)"/>
    <property type="match status" value="1"/>
</dbReference>
<dbReference type="PANTHER" id="PTHR47237:SF2">
    <property type="entry name" value="BLL4206 PROTEIN"/>
    <property type="match status" value="1"/>
</dbReference>
<dbReference type="Pfam" id="PF13508">
    <property type="entry name" value="Acetyltransf_7"/>
    <property type="match status" value="1"/>
</dbReference>
<dbReference type="InterPro" id="IPR052729">
    <property type="entry name" value="Acyl/Acetyltrans_Enzymes"/>
</dbReference>
<protein>
    <submittedName>
        <fullName evidence="2">N-acetyltransferase</fullName>
    </submittedName>
</protein>
<dbReference type="Pfam" id="PF18014">
    <property type="entry name" value="Acetyltransf_18"/>
    <property type="match status" value="1"/>
</dbReference>
<evidence type="ECO:0000259" key="1">
    <source>
        <dbReference type="PROSITE" id="PS51186"/>
    </source>
</evidence>
<dbReference type="EMBL" id="QWEY01000011">
    <property type="protein sequence ID" value="RGP35946.1"/>
    <property type="molecule type" value="Genomic_DNA"/>
</dbReference>
<name>A0A411YYL0_9RHOB</name>
<dbReference type="Gene3D" id="3.40.630.90">
    <property type="match status" value="1"/>
</dbReference>
<evidence type="ECO:0000313" key="2">
    <source>
        <dbReference type="EMBL" id="RGP35946.1"/>
    </source>
</evidence>
<proteinExistence type="predicted"/>
<dbReference type="OrthoDB" id="8453373at2"/>
<dbReference type="PROSITE" id="PS51186">
    <property type="entry name" value="GNAT"/>
    <property type="match status" value="1"/>
</dbReference>
<keyword evidence="2" id="KW-0808">Transferase</keyword>
<accession>A0A411YYL0</accession>
<dbReference type="InterPro" id="IPR016181">
    <property type="entry name" value="Acyl_CoA_acyltransferase"/>
</dbReference>
<gene>
    <name evidence="2" type="ORF">D1012_17970</name>
</gene>
<dbReference type="RefSeq" id="WP_118155496.1">
    <property type="nucleotide sequence ID" value="NZ_QWEY01000011.1"/>
</dbReference>
<dbReference type="Proteomes" id="UP000284547">
    <property type="component" value="Unassembled WGS sequence"/>
</dbReference>
<comment type="caution">
    <text evidence="2">The sequence shown here is derived from an EMBL/GenBank/DDBJ whole genome shotgun (WGS) entry which is preliminary data.</text>
</comment>
<reference evidence="2 3" key="1">
    <citation type="submission" date="2018-08" db="EMBL/GenBank/DDBJ databases">
        <title>Flavobacterium tibetense sp. nov., isolated from a wetland YonghuCo on Tibetan Plateau.</title>
        <authorList>
            <person name="Phurbu D."/>
            <person name="Lu H."/>
            <person name="Xing P."/>
        </authorList>
    </citation>
    <scope>NUCLEOTIDE SEQUENCE [LARGE SCALE GENOMIC DNA]</scope>
    <source>
        <strain evidence="2 3">DJC</strain>
    </source>
</reference>
<dbReference type="InterPro" id="IPR000182">
    <property type="entry name" value="GNAT_dom"/>
</dbReference>
<dbReference type="GO" id="GO:0016747">
    <property type="term" value="F:acyltransferase activity, transferring groups other than amino-acyl groups"/>
    <property type="evidence" value="ECO:0007669"/>
    <property type="project" value="InterPro"/>
</dbReference>
<sequence length="290" mass="30973">MNSTLSPKARLPVTLRQMTDSLHDLESALQLSRGAGWTYRLEDWRIALLLGEGVLAEESGQVIGSALCWPYGDALATCGSIIVAPAMQGRGLGRALLAQLLQLTGERAILLNSTAEGMRLYQAFGFKPVGTVHQHMGRGRVAAGQHETDHQVRRAGPEDLQVVTAMDQRAVGATRHRMIAALFKSGSLAVIERNGNVQGYAICRPFGSGQVIGPVVATGAEDAKTLITHFLTANEGQNLRIDIDGDSGLGSWLIAQDLPEVGQVTTMIRGERPPVSGPERIFALASQSFG</sequence>
<dbReference type="Gene3D" id="3.40.630.30">
    <property type="match status" value="1"/>
</dbReference>
<keyword evidence="3" id="KW-1185">Reference proteome</keyword>
<dbReference type="PANTHER" id="PTHR47237">
    <property type="entry name" value="SLL0310 PROTEIN"/>
    <property type="match status" value="1"/>
</dbReference>
<evidence type="ECO:0000313" key="3">
    <source>
        <dbReference type="Proteomes" id="UP000284547"/>
    </source>
</evidence>
<dbReference type="CDD" id="cd04301">
    <property type="entry name" value="NAT_SF"/>
    <property type="match status" value="1"/>
</dbReference>
<dbReference type="AlphaFoldDB" id="A0A411YYL0"/>
<feature type="domain" description="N-acetyltransferase" evidence="1">
    <location>
        <begin position="13"/>
        <end position="147"/>
    </location>
</feature>
<dbReference type="InterPro" id="IPR041496">
    <property type="entry name" value="YitH/HolE_GNAT"/>
</dbReference>